<keyword evidence="2" id="KW-1185">Reference proteome</keyword>
<organism evidence="1 2">
    <name type="scientific">Chlamydia avium</name>
    <dbReference type="NCBI Taxonomy" id="1457141"/>
    <lineage>
        <taxon>Bacteria</taxon>
        <taxon>Pseudomonadati</taxon>
        <taxon>Chlamydiota</taxon>
        <taxon>Chlamydiia</taxon>
        <taxon>Chlamydiales</taxon>
        <taxon>Chlamydiaceae</taxon>
        <taxon>Chlamydia/Chlamydophila group</taxon>
        <taxon>Chlamydia</taxon>
    </lineage>
</organism>
<reference evidence="1" key="1">
    <citation type="submission" date="2013-04" db="EMBL/GenBank/DDBJ databases">
        <title>Genome sequence of Chlamydia psittaci 10_881_SC42.</title>
        <authorList>
            <person name="Huot-Creasy H."/>
            <person name="McCracken C.L."/>
            <person name="Humphries M."/>
            <person name="Sachse K."/>
            <person name="Laroucau K."/>
            <person name="Bavoil P."/>
            <person name="Myers G.S."/>
        </authorList>
    </citation>
    <scope>NUCLEOTIDE SEQUENCE [LARGE SCALE GENOMIC DNA]</scope>
    <source>
        <strain evidence="1">10_881_SC42</strain>
    </source>
</reference>
<dbReference type="EMBL" id="ATND01000001">
    <property type="protein sequence ID" value="EPP38750.1"/>
    <property type="molecule type" value="Genomic_DNA"/>
</dbReference>
<proteinExistence type="predicted"/>
<accession>A0ABN0MTE8</accession>
<dbReference type="Proteomes" id="UP000014821">
    <property type="component" value="Unassembled WGS sequence"/>
</dbReference>
<comment type="caution">
    <text evidence="1">The sequence shown here is derived from an EMBL/GenBank/DDBJ whole genome shotgun (WGS) entry which is preliminary data.</text>
</comment>
<protein>
    <submittedName>
        <fullName evidence="1">Uncharacterized protein</fullName>
    </submittedName>
</protein>
<name>A0ABN0MTE8_9CHLA</name>
<gene>
    <name evidence="1" type="ORF">CP10881SC42_0007</name>
</gene>
<evidence type="ECO:0000313" key="2">
    <source>
        <dbReference type="Proteomes" id="UP000014821"/>
    </source>
</evidence>
<sequence length="45" mass="5094">MLSHFPDSLLSVSKSPPHFEARLLDLTIDLFSLNEDFSDVAMEDI</sequence>
<evidence type="ECO:0000313" key="1">
    <source>
        <dbReference type="EMBL" id="EPP38750.1"/>
    </source>
</evidence>